<keyword evidence="6" id="KW-1185">Reference proteome</keyword>
<dbReference type="InterPro" id="IPR050204">
    <property type="entry name" value="AraC_XylS_family_regulators"/>
</dbReference>
<dbReference type="InterPro" id="IPR018062">
    <property type="entry name" value="HTH_AraC-typ_CS"/>
</dbReference>
<feature type="domain" description="HTH araC/xylS-type" evidence="4">
    <location>
        <begin position="206"/>
        <end position="306"/>
    </location>
</feature>
<evidence type="ECO:0000259" key="4">
    <source>
        <dbReference type="PROSITE" id="PS01124"/>
    </source>
</evidence>
<evidence type="ECO:0000313" key="6">
    <source>
        <dbReference type="Proteomes" id="UP001317822"/>
    </source>
</evidence>
<keyword evidence="2" id="KW-0238">DNA-binding</keyword>
<name>A0ABN6UK35_9GAMM</name>
<organism evidence="5 6">
    <name type="scientific">Lysobacter auxotrophicus</name>
    <dbReference type="NCBI Taxonomy" id="2992573"/>
    <lineage>
        <taxon>Bacteria</taxon>
        <taxon>Pseudomonadati</taxon>
        <taxon>Pseudomonadota</taxon>
        <taxon>Gammaproteobacteria</taxon>
        <taxon>Lysobacterales</taxon>
        <taxon>Lysobacteraceae</taxon>
        <taxon>Lysobacter</taxon>
    </lineage>
</organism>
<dbReference type="InterPro" id="IPR009057">
    <property type="entry name" value="Homeodomain-like_sf"/>
</dbReference>
<keyword evidence="3" id="KW-0804">Transcription</keyword>
<dbReference type="EMBL" id="AP027041">
    <property type="protein sequence ID" value="BDU16691.1"/>
    <property type="molecule type" value="Genomic_DNA"/>
</dbReference>
<dbReference type="SMART" id="SM00342">
    <property type="entry name" value="HTH_ARAC"/>
    <property type="match status" value="1"/>
</dbReference>
<dbReference type="Proteomes" id="UP001317822">
    <property type="component" value="Chromosome"/>
</dbReference>
<dbReference type="RefSeq" id="WP_281778678.1">
    <property type="nucleotide sequence ID" value="NZ_AP027041.1"/>
</dbReference>
<accession>A0ABN6UK35</accession>
<dbReference type="InterPro" id="IPR018060">
    <property type="entry name" value="HTH_AraC"/>
</dbReference>
<dbReference type="Gene3D" id="1.10.10.60">
    <property type="entry name" value="Homeodomain-like"/>
    <property type="match status" value="1"/>
</dbReference>
<dbReference type="SUPFAM" id="SSF46689">
    <property type="entry name" value="Homeodomain-like"/>
    <property type="match status" value="1"/>
</dbReference>
<reference evidence="5 6" key="1">
    <citation type="journal article" date="2023" name="Int. J. Syst. Evol. Microbiol.">
        <title>Physiological and genomic analyses of cobalamin (vitamin B12)-auxotrophy of Lysobacter auxotrophicus sp. nov., a methionine-auxotrophic chitinolytic bacterium isolated from chitin-treated soil.</title>
        <authorList>
            <person name="Saito A."/>
            <person name="Dohra H."/>
            <person name="Hamada M."/>
            <person name="Moriuchi R."/>
            <person name="Kotsuchibashi Y."/>
            <person name="Mori K."/>
        </authorList>
    </citation>
    <scope>NUCLEOTIDE SEQUENCE [LARGE SCALE GENOMIC DNA]</scope>
    <source>
        <strain evidence="5 6">5-21a</strain>
    </source>
</reference>
<evidence type="ECO:0000313" key="5">
    <source>
        <dbReference type="EMBL" id="BDU16691.1"/>
    </source>
</evidence>
<dbReference type="Pfam" id="PF12833">
    <property type="entry name" value="HTH_18"/>
    <property type="match status" value="1"/>
</dbReference>
<sequence length="322" mass="34894">MAGLVCREFDEFADALRGVDGRYLLTARATHAWKLQVVDLGDTSLMWGQDGAANVFHAACLPNVYSLFLPLVPGDGVMVNGSLINEQCAAWLAPGAEFHMRARSAQQWLAVTTEAGDVLALAEGQGSALPTHTHVGRASPYAIARLIGLSFRILAADRDAGGIVETDKEALRARLVAASVEVARSLDDGSHGPRGRPALPRGAIIGRALRVIDAQLDQIIRLSDLCEATGVSVRTLNSVFHDHLEVSPHQYIMMRRLHCVHAAIRSASPDDTVSDICSRFGIWDFGRFARTYRSRFGVAPSRMLARIQRGGDVTRRVRHGAG</sequence>
<keyword evidence="1" id="KW-0805">Transcription regulation</keyword>
<proteinExistence type="predicted"/>
<protein>
    <submittedName>
        <fullName evidence="5">Helix-turn-helix domain-containing protein</fullName>
    </submittedName>
</protein>
<evidence type="ECO:0000256" key="2">
    <source>
        <dbReference type="ARBA" id="ARBA00023125"/>
    </source>
</evidence>
<evidence type="ECO:0000256" key="3">
    <source>
        <dbReference type="ARBA" id="ARBA00023163"/>
    </source>
</evidence>
<dbReference type="PROSITE" id="PS01124">
    <property type="entry name" value="HTH_ARAC_FAMILY_2"/>
    <property type="match status" value="1"/>
</dbReference>
<evidence type="ECO:0000256" key="1">
    <source>
        <dbReference type="ARBA" id="ARBA00023015"/>
    </source>
</evidence>
<gene>
    <name evidence="5" type="ORF">LA521A_18920</name>
</gene>
<dbReference type="PROSITE" id="PS00041">
    <property type="entry name" value="HTH_ARAC_FAMILY_1"/>
    <property type="match status" value="1"/>
</dbReference>
<dbReference type="PANTHER" id="PTHR46796">
    <property type="entry name" value="HTH-TYPE TRANSCRIPTIONAL ACTIVATOR RHAS-RELATED"/>
    <property type="match status" value="1"/>
</dbReference>